<name>A0AAD5X7V2_9FUNG</name>
<reference evidence="1" key="1">
    <citation type="submission" date="2020-05" db="EMBL/GenBank/DDBJ databases">
        <title>Phylogenomic resolution of chytrid fungi.</title>
        <authorList>
            <person name="Stajich J.E."/>
            <person name="Amses K."/>
            <person name="Simmons R."/>
            <person name="Seto K."/>
            <person name="Myers J."/>
            <person name="Bonds A."/>
            <person name="Quandt C.A."/>
            <person name="Barry K."/>
            <person name="Liu P."/>
            <person name="Grigoriev I."/>
            <person name="Longcore J.E."/>
            <person name="James T.Y."/>
        </authorList>
    </citation>
    <scope>NUCLEOTIDE SEQUENCE</scope>
    <source>
        <strain evidence="1">JEL0318</strain>
    </source>
</reference>
<protein>
    <submittedName>
        <fullName evidence="1">Uncharacterized protein</fullName>
    </submittedName>
</protein>
<dbReference type="AlphaFoldDB" id="A0AAD5X7V2"/>
<gene>
    <name evidence="1" type="ORF">HK097_002500</name>
</gene>
<sequence>MHKDGPFHSLADDHDEMHFERKSLIPPISELAKGEQSIQIGSLEFHLGTAATSRRSSPLSDKAQKRLEERIARNAELRKLINDAVAQETERVVREFGSPERARWQRVRVDRDRA</sequence>
<evidence type="ECO:0000313" key="1">
    <source>
        <dbReference type="EMBL" id="KAJ3054178.1"/>
    </source>
</evidence>
<accession>A0AAD5X7V2</accession>
<keyword evidence="2" id="KW-1185">Reference proteome</keyword>
<proteinExistence type="predicted"/>
<dbReference type="Proteomes" id="UP001212841">
    <property type="component" value="Unassembled WGS sequence"/>
</dbReference>
<organism evidence="1 2">
    <name type="scientific">Rhizophlyctis rosea</name>
    <dbReference type="NCBI Taxonomy" id="64517"/>
    <lineage>
        <taxon>Eukaryota</taxon>
        <taxon>Fungi</taxon>
        <taxon>Fungi incertae sedis</taxon>
        <taxon>Chytridiomycota</taxon>
        <taxon>Chytridiomycota incertae sedis</taxon>
        <taxon>Chytridiomycetes</taxon>
        <taxon>Rhizophlyctidales</taxon>
        <taxon>Rhizophlyctidaceae</taxon>
        <taxon>Rhizophlyctis</taxon>
    </lineage>
</organism>
<dbReference type="EMBL" id="JADGJD010000154">
    <property type="protein sequence ID" value="KAJ3054178.1"/>
    <property type="molecule type" value="Genomic_DNA"/>
</dbReference>
<evidence type="ECO:0000313" key="2">
    <source>
        <dbReference type="Proteomes" id="UP001212841"/>
    </source>
</evidence>
<comment type="caution">
    <text evidence="1">The sequence shown here is derived from an EMBL/GenBank/DDBJ whole genome shotgun (WGS) entry which is preliminary data.</text>
</comment>